<organism evidence="2 3">
    <name type="scientific">Succiniclasticum ruminis</name>
    <dbReference type="NCBI Taxonomy" id="40841"/>
    <lineage>
        <taxon>Bacteria</taxon>
        <taxon>Bacillati</taxon>
        <taxon>Bacillota</taxon>
        <taxon>Negativicutes</taxon>
        <taxon>Acidaminococcales</taxon>
        <taxon>Acidaminococcaceae</taxon>
        <taxon>Succiniclasticum</taxon>
    </lineage>
</organism>
<keyword evidence="3" id="KW-1185">Reference proteome</keyword>
<proteinExistence type="predicted"/>
<name>A0A1G6HQA0_9FIRM</name>
<dbReference type="AlphaFoldDB" id="A0A1G6HQA0"/>
<evidence type="ECO:0000256" key="1">
    <source>
        <dbReference type="SAM" id="Phobius"/>
    </source>
</evidence>
<protein>
    <submittedName>
        <fullName evidence="2">Uncharacterized protein</fullName>
    </submittedName>
</protein>
<dbReference type="EMBL" id="FMYW01000001">
    <property type="protein sequence ID" value="SDB96328.1"/>
    <property type="molecule type" value="Genomic_DNA"/>
</dbReference>
<sequence length="176" mass="20027">MAGTAILKFETDKHELLEVTIFADRTSCRDSLWMASFQYGNGLSIITLSGDADSDAYEDSILCKMAELSNAVMDGSPIYSPYGITFSPVSYSGYKIIREVASERAIDCGFNKVLKWKDFPEEIKGVFRYIPEEDDEKPDTCAMIKEFFYRRKSWFYIAAVMLGITFLCYCAASFFR</sequence>
<evidence type="ECO:0000313" key="2">
    <source>
        <dbReference type="EMBL" id="SDB96328.1"/>
    </source>
</evidence>
<keyword evidence="1" id="KW-0472">Membrane</keyword>
<evidence type="ECO:0000313" key="3">
    <source>
        <dbReference type="Proteomes" id="UP000198943"/>
    </source>
</evidence>
<accession>A0A1G6HQA0</accession>
<reference evidence="3" key="1">
    <citation type="submission" date="2016-10" db="EMBL/GenBank/DDBJ databases">
        <authorList>
            <person name="Varghese N."/>
            <person name="Submissions S."/>
        </authorList>
    </citation>
    <scope>NUCLEOTIDE SEQUENCE [LARGE SCALE GENOMIC DNA]</scope>
    <source>
        <strain evidence="3">DSM 11005</strain>
    </source>
</reference>
<feature type="transmembrane region" description="Helical" evidence="1">
    <location>
        <begin position="153"/>
        <end position="175"/>
    </location>
</feature>
<dbReference type="Proteomes" id="UP000198943">
    <property type="component" value="Unassembled WGS sequence"/>
</dbReference>
<gene>
    <name evidence="2" type="ORF">SAMN04487864_101157</name>
</gene>
<keyword evidence="1" id="KW-1133">Transmembrane helix</keyword>
<keyword evidence="1" id="KW-0812">Transmembrane</keyword>